<proteinExistence type="predicted"/>
<protein>
    <submittedName>
        <fullName evidence="1">Uncharacterized protein</fullName>
    </submittedName>
</protein>
<name>A0ACD5TSQ4_AVESA</name>
<dbReference type="Proteomes" id="UP001732700">
    <property type="component" value="Chromosome 1D"/>
</dbReference>
<evidence type="ECO:0000313" key="1">
    <source>
        <dbReference type="EnsemblPlants" id="AVESA.00010b.r2.1DG0120270.1.CDS.1"/>
    </source>
</evidence>
<dbReference type="EnsemblPlants" id="AVESA.00010b.r2.1DG0120270.1">
    <property type="protein sequence ID" value="AVESA.00010b.r2.1DG0120270.1.CDS.1"/>
    <property type="gene ID" value="AVESA.00010b.r2.1DG0120270"/>
</dbReference>
<reference evidence="1" key="1">
    <citation type="submission" date="2021-05" db="EMBL/GenBank/DDBJ databases">
        <authorList>
            <person name="Scholz U."/>
            <person name="Mascher M."/>
            <person name="Fiebig A."/>
        </authorList>
    </citation>
    <scope>NUCLEOTIDE SEQUENCE [LARGE SCALE GENOMIC DNA]</scope>
</reference>
<keyword evidence="2" id="KW-1185">Reference proteome</keyword>
<evidence type="ECO:0000313" key="2">
    <source>
        <dbReference type="Proteomes" id="UP001732700"/>
    </source>
</evidence>
<sequence length="333" mass="36393">MKIIDLVGLLPLYCILLLCAVPPARAHIQGEAEALVSWKASLASADEILGSWSLANSASLCRWPRITCDLEVGHITELDLLDVSLNGTLDELDFSAFPHLKKLRLDNNGLHGTIPTGIGNLTSLVTLRIMDNPNLRGTIPHSIGQLTHLTILYLDILGLDSTIPQEIGNLTSLEELHMSSVKLTGSIPRTIGMLKKLRWLLLQGNNLNGSIPLEIQNMTQLQTIVFSDNYLEGHLPSSIAHLMKLQFLDVSSNQLRGHIVPELGNSSLLDEVYIGNNIFSGTFPSSICVGGAMKRVGAYYNGFTSIHQQTFQNCTALQLVELTANNIVAELRD</sequence>
<accession>A0ACD5TSQ4</accession>
<organism evidence="1 2">
    <name type="scientific">Avena sativa</name>
    <name type="common">Oat</name>
    <dbReference type="NCBI Taxonomy" id="4498"/>
    <lineage>
        <taxon>Eukaryota</taxon>
        <taxon>Viridiplantae</taxon>
        <taxon>Streptophyta</taxon>
        <taxon>Embryophyta</taxon>
        <taxon>Tracheophyta</taxon>
        <taxon>Spermatophyta</taxon>
        <taxon>Magnoliopsida</taxon>
        <taxon>Liliopsida</taxon>
        <taxon>Poales</taxon>
        <taxon>Poaceae</taxon>
        <taxon>BOP clade</taxon>
        <taxon>Pooideae</taxon>
        <taxon>Poodae</taxon>
        <taxon>Poeae</taxon>
        <taxon>Poeae Chloroplast Group 1 (Aveneae type)</taxon>
        <taxon>Aveninae</taxon>
        <taxon>Avena</taxon>
    </lineage>
</organism>
<reference evidence="1" key="2">
    <citation type="submission" date="2025-09" db="UniProtKB">
        <authorList>
            <consortium name="EnsemblPlants"/>
        </authorList>
    </citation>
    <scope>IDENTIFICATION</scope>
</reference>